<sequence length="19" mass="2394">MQWPLDTCVPQIICLFYWH</sequence>
<protein>
    <submittedName>
        <fullName evidence="1">Uncharacterized protein</fullName>
    </submittedName>
</protein>
<name>A0A2P2MYV8_RHIMU</name>
<reference evidence="1" key="1">
    <citation type="submission" date="2018-02" db="EMBL/GenBank/DDBJ databases">
        <title>Rhizophora mucronata_Transcriptome.</title>
        <authorList>
            <person name="Meera S.P."/>
            <person name="Sreeshan A."/>
            <person name="Augustine A."/>
        </authorList>
    </citation>
    <scope>NUCLEOTIDE SEQUENCE</scope>
    <source>
        <tissue evidence="1">Leaf</tissue>
    </source>
</reference>
<organism evidence="1">
    <name type="scientific">Rhizophora mucronata</name>
    <name type="common">Asiatic mangrove</name>
    <dbReference type="NCBI Taxonomy" id="61149"/>
    <lineage>
        <taxon>Eukaryota</taxon>
        <taxon>Viridiplantae</taxon>
        <taxon>Streptophyta</taxon>
        <taxon>Embryophyta</taxon>
        <taxon>Tracheophyta</taxon>
        <taxon>Spermatophyta</taxon>
        <taxon>Magnoliopsida</taxon>
        <taxon>eudicotyledons</taxon>
        <taxon>Gunneridae</taxon>
        <taxon>Pentapetalae</taxon>
        <taxon>rosids</taxon>
        <taxon>fabids</taxon>
        <taxon>Malpighiales</taxon>
        <taxon>Rhizophoraceae</taxon>
        <taxon>Rhizophora</taxon>
    </lineage>
</organism>
<dbReference type="EMBL" id="GGEC01054916">
    <property type="protein sequence ID" value="MBX35400.1"/>
    <property type="molecule type" value="Transcribed_RNA"/>
</dbReference>
<evidence type="ECO:0000313" key="1">
    <source>
        <dbReference type="EMBL" id="MBX35400.1"/>
    </source>
</evidence>
<accession>A0A2P2MYV8</accession>
<proteinExistence type="predicted"/>
<dbReference type="AlphaFoldDB" id="A0A2P2MYV8"/>